<evidence type="ECO:0000313" key="3">
    <source>
        <dbReference type="Proteomes" id="UP000193228"/>
    </source>
</evidence>
<sequence>MYDSLETVQALNGIVEESLNLEFKAGRALADITPESRGTLVKEVTAFANAAGGTIIYGIGEQVDGERNVAGDLEPVTNGRVTKDQLTAIITSNTDPVFTGFDINVLTVAEGQRIIVINVEQGDTAYQNRLDKKYYQRRGTACEAMYDFAIRDVMNRRKAPRLVAELLIRNQQRQANEHRYRLVPKLRNEGLFTVHHWCLYVDIPTETRLGMQPTQSVVQRPPVRYQQLQYDRFEYSSERLPPATNSLRLLPDQELELTVQSGFPDLDLIVTQDHFRRRLEALEPPLRWSLYVDDAPQKKGETPFEDWCTF</sequence>
<evidence type="ECO:0000259" key="1">
    <source>
        <dbReference type="Pfam" id="PF04326"/>
    </source>
</evidence>
<dbReference type="Gene3D" id="3.30.950.30">
    <property type="entry name" value="Schlafen, AAA domain"/>
    <property type="match status" value="1"/>
</dbReference>
<dbReference type="OrthoDB" id="8990343at2"/>
<organism evidence="2 3">
    <name type="scientific">Paraburkholderia susongensis</name>
    <dbReference type="NCBI Taxonomy" id="1515439"/>
    <lineage>
        <taxon>Bacteria</taxon>
        <taxon>Pseudomonadati</taxon>
        <taxon>Pseudomonadota</taxon>
        <taxon>Betaproteobacteria</taxon>
        <taxon>Burkholderiales</taxon>
        <taxon>Burkholderiaceae</taxon>
        <taxon>Paraburkholderia</taxon>
    </lineage>
</organism>
<dbReference type="AlphaFoldDB" id="A0A1X7LZK9"/>
<dbReference type="Pfam" id="PF04326">
    <property type="entry name" value="SLFN_AlbA_2"/>
    <property type="match status" value="1"/>
</dbReference>
<gene>
    <name evidence="2" type="ORF">SAMN06265784_11268</name>
</gene>
<dbReference type="InterPro" id="IPR038461">
    <property type="entry name" value="Schlafen_AlbA_2_dom_sf"/>
</dbReference>
<keyword evidence="2" id="KW-0238">DNA-binding</keyword>
<accession>A0A1X7LZK9</accession>
<dbReference type="STRING" id="1515439.SAMN06265784_11268"/>
<dbReference type="RefSeq" id="WP_085488663.1">
    <property type="nucleotide sequence ID" value="NZ_FXAT01000012.1"/>
</dbReference>
<dbReference type="GO" id="GO:0003677">
    <property type="term" value="F:DNA binding"/>
    <property type="evidence" value="ECO:0007669"/>
    <property type="project" value="UniProtKB-KW"/>
</dbReference>
<dbReference type="Proteomes" id="UP000193228">
    <property type="component" value="Unassembled WGS sequence"/>
</dbReference>
<proteinExistence type="predicted"/>
<keyword evidence="3" id="KW-1185">Reference proteome</keyword>
<dbReference type="InterPro" id="IPR007421">
    <property type="entry name" value="Schlafen_AlbA_2_dom"/>
</dbReference>
<feature type="domain" description="Schlafen AlbA-2" evidence="1">
    <location>
        <begin position="17"/>
        <end position="145"/>
    </location>
</feature>
<name>A0A1X7LZK9_9BURK</name>
<dbReference type="EMBL" id="FXAT01000012">
    <property type="protein sequence ID" value="SMG58964.1"/>
    <property type="molecule type" value="Genomic_DNA"/>
</dbReference>
<protein>
    <submittedName>
        <fullName evidence="2">Putative DNA-binding domain-containing protein</fullName>
    </submittedName>
</protein>
<reference evidence="3" key="1">
    <citation type="submission" date="2017-04" db="EMBL/GenBank/DDBJ databases">
        <authorList>
            <person name="Varghese N."/>
            <person name="Submissions S."/>
        </authorList>
    </citation>
    <scope>NUCLEOTIDE SEQUENCE [LARGE SCALE GENOMIC DNA]</scope>
    <source>
        <strain evidence="3">LMG 29540</strain>
    </source>
</reference>
<evidence type="ECO:0000313" key="2">
    <source>
        <dbReference type="EMBL" id="SMG58964.1"/>
    </source>
</evidence>